<reference evidence="2 3" key="1">
    <citation type="submission" date="2019-05" db="EMBL/GenBank/DDBJ databases">
        <title>Another draft genome of Portunus trituberculatus and its Hox gene families provides insights of decapod evolution.</title>
        <authorList>
            <person name="Jeong J.-H."/>
            <person name="Song I."/>
            <person name="Kim S."/>
            <person name="Choi T."/>
            <person name="Kim D."/>
            <person name="Ryu S."/>
            <person name="Kim W."/>
        </authorList>
    </citation>
    <scope>NUCLEOTIDE SEQUENCE [LARGE SCALE GENOMIC DNA]</scope>
    <source>
        <tissue evidence="2">Muscle</tissue>
    </source>
</reference>
<accession>A0A5B7GLN5</accession>
<sequence>MQDSVSPGKRGRPDTPPDDSPKKSHCCTAQDHPQAPDEYVKASVLLRGTEGGRLFGNPAKVSRVLHDSAFRKYILEGETRSLGNGSSLIVAVWAHNLPKTPMLQTSSFTLGEWPVTCRRADRDSGTYHYAKVGPLADDTTLEEVRDGFCVLEGNEVVELTWLPPHSLPRFATGKWLRLKARGFLLNKVTIDQLVYFPRSILLPPPALPRVPYVRALHQHLQVLSPLFPLQWPQPLPERRQGRATPAPTIPTRSAARVVEPGCSFASIVTGNRFAALQDPPIEAATVAQEEDTMPTPQITTPPAIHVAHHRRKPGRRSGVQPPPPTPIPDAEPRLLPVMVEAEVHHP</sequence>
<feature type="compositionally biased region" description="Pro residues" evidence="1">
    <location>
        <begin position="320"/>
        <end position="329"/>
    </location>
</feature>
<name>A0A5B7GLN5_PORTR</name>
<dbReference type="Proteomes" id="UP000324222">
    <property type="component" value="Unassembled WGS sequence"/>
</dbReference>
<comment type="caution">
    <text evidence="2">The sequence shown here is derived from an EMBL/GenBank/DDBJ whole genome shotgun (WGS) entry which is preliminary data.</text>
</comment>
<feature type="region of interest" description="Disordered" evidence="1">
    <location>
        <begin position="1"/>
        <end position="34"/>
    </location>
</feature>
<evidence type="ECO:0000313" key="3">
    <source>
        <dbReference type="Proteomes" id="UP000324222"/>
    </source>
</evidence>
<dbReference type="OrthoDB" id="7487068at2759"/>
<keyword evidence="3" id="KW-1185">Reference proteome</keyword>
<feature type="compositionally biased region" description="Basic and acidic residues" evidence="1">
    <location>
        <begin position="11"/>
        <end position="22"/>
    </location>
</feature>
<dbReference type="EMBL" id="VSRR010018232">
    <property type="protein sequence ID" value="MPC61120.1"/>
    <property type="molecule type" value="Genomic_DNA"/>
</dbReference>
<protein>
    <submittedName>
        <fullName evidence="2">Uncharacterized protein</fullName>
    </submittedName>
</protein>
<proteinExistence type="predicted"/>
<evidence type="ECO:0000313" key="2">
    <source>
        <dbReference type="EMBL" id="MPC61120.1"/>
    </source>
</evidence>
<organism evidence="2 3">
    <name type="scientific">Portunus trituberculatus</name>
    <name type="common">Swimming crab</name>
    <name type="synonym">Neptunus trituberculatus</name>
    <dbReference type="NCBI Taxonomy" id="210409"/>
    <lineage>
        <taxon>Eukaryota</taxon>
        <taxon>Metazoa</taxon>
        <taxon>Ecdysozoa</taxon>
        <taxon>Arthropoda</taxon>
        <taxon>Crustacea</taxon>
        <taxon>Multicrustacea</taxon>
        <taxon>Malacostraca</taxon>
        <taxon>Eumalacostraca</taxon>
        <taxon>Eucarida</taxon>
        <taxon>Decapoda</taxon>
        <taxon>Pleocyemata</taxon>
        <taxon>Brachyura</taxon>
        <taxon>Eubrachyura</taxon>
        <taxon>Portunoidea</taxon>
        <taxon>Portunidae</taxon>
        <taxon>Portuninae</taxon>
        <taxon>Portunus</taxon>
    </lineage>
</organism>
<dbReference type="AlphaFoldDB" id="A0A5B7GLN5"/>
<gene>
    <name evidence="2" type="ORF">E2C01_055185</name>
</gene>
<evidence type="ECO:0000256" key="1">
    <source>
        <dbReference type="SAM" id="MobiDB-lite"/>
    </source>
</evidence>
<feature type="region of interest" description="Disordered" evidence="1">
    <location>
        <begin position="309"/>
        <end position="334"/>
    </location>
</feature>